<accession>A0AAV9W7I5</accession>
<keyword evidence="1" id="KW-0472">Membrane</keyword>
<keyword evidence="1" id="KW-0812">Transmembrane</keyword>
<evidence type="ECO:0000313" key="2">
    <source>
        <dbReference type="EMBL" id="KAK6503550.1"/>
    </source>
</evidence>
<keyword evidence="1" id="KW-1133">Transmembrane helix</keyword>
<evidence type="ECO:0000313" key="3">
    <source>
        <dbReference type="Proteomes" id="UP001370758"/>
    </source>
</evidence>
<keyword evidence="3" id="KW-1185">Reference proteome</keyword>
<protein>
    <submittedName>
        <fullName evidence="2">Uncharacterized protein</fullName>
    </submittedName>
</protein>
<feature type="transmembrane region" description="Helical" evidence="1">
    <location>
        <begin position="28"/>
        <end position="47"/>
    </location>
</feature>
<reference evidence="2 3" key="1">
    <citation type="submission" date="2023-08" db="EMBL/GenBank/DDBJ databases">
        <authorList>
            <person name="Palmer J.M."/>
        </authorList>
    </citation>
    <scope>NUCLEOTIDE SEQUENCE [LARGE SCALE GENOMIC DNA]</scope>
    <source>
        <strain evidence="2 3">TWF481</strain>
    </source>
</reference>
<gene>
    <name evidence="2" type="ORF">TWF481_008564</name>
</gene>
<feature type="transmembrane region" description="Helical" evidence="1">
    <location>
        <begin position="59"/>
        <end position="76"/>
    </location>
</feature>
<proteinExistence type="predicted"/>
<dbReference type="AlphaFoldDB" id="A0AAV9W7I5"/>
<dbReference type="PANTHER" id="PTHR35408">
    <property type="entry name" value="CHROMOSOME 15, WHOLE GENOME SHOTGUN SEQUENCE"/>
    <property type="match status" value="1"/>
</dbReference>
<dbReference type="EMBL" id="JAVHJL010000005">
    <property type="protein sequence ID" value="KAK6503550.1"/>
    <property type="molecule type" value="Genomic_DNA"/>
</dbReference>
<comment type="caution">
    <text evidence="2">The sequence shown here is derived from an EMBL/GenBank/DDBJ whole genome shotgun (WGS) entry which is preliminary data.</text>
</comment>
<evidence type="ECO:0000256" key="1">
    <source>
        <dbReference type="SAM" id="Phobius"/>
    </source>
</evidence>
<dbReference type="PANTHER" id="PTHR35408:SF2">
    <property type="entry name" value="GLYCOSYLTRANSFERASE 2-LIKE DOMAIN-CONTAINING PROTEIN"/>
    <property type="match status" value="1"/>
</dbReference>
<sequence>MTWGATAKEKADSNFWIEVPRILKTFKWMYLTMGSIAVFMIYCGCFAPPDWRINDFTAIVPLSTVVAGHLLLPFALNPSLMVFNY</sequence>
<dbReference type="Proteomes" id="UP001370758">
    <property type="component" value="Unassembled WGS sequence"/>
</dbReference>
<name>A0AAV9W7I5_9PEZI</name>
<organism evidence="2 3">
    <name type="scientific">Arthrobotrys musiformis</name>
    <dbReference type="NCBI Taxonomy" id="47236"/>
    <lineage>
        <taxon>Eukaryota</taxon>
        <taxon>Fungi</taxon>
        <taxon>Dikarya</taxon>
        <taxon>Ascomycota</taxon>
        <taxon>Pezizomycotina</taxon>
        <taxon>Orbiliomycetes</taxon>
        <taxon>Orbiliales</taxon>
        <taxon>Orbiliaceae</taxon>
        <taxon>Arthrobotrys</taxon>
    </lineage>
</organism>